<evidence type="ECO:0000313" key="1">
    <source>
        <dbReference type="EMBL" id="KRL47309.1"/>
    </source>
</evidence>
<protein>
    <submittedName>
        <fullName evidence="1">Uncharacterized protein</fullName>
    </submittedName>
</protein>
<dbReference type="OrthoDB" id="2291452at2"/>
<dbReference type="EMBL" id="AZEU01000100">
    <property type="protein sequence ID" value="KRL47309.1"/>
    <property type="molecule type" value="Genomic_DNA"/>
</dbReference>
<gene>
    <name evidence="1" type="ORF">FD01_GL000310</name>
</gene>
<dbReference type="PATRIC" id="fig|1423769.4.peg.333"/>
<dbReference type="AlphaFoldDB" id="A0A0R1QRF7"/>
<dbReference type="RefSeq" id="WP_054714527.1">
    <property type="nucleotide sequence ID" value="NZ_AZEU01000100.1"/>
</dbReference>
<proteinExistence type="predicted"/>
<dbReference type="Proteomes" id="UP000051790">
    <property type="component" value="Unassembled WGS sequence"/>
</dbReference>
<keyword evidence="2" id="KW-1185">Reference proteome</keyword>
<reference evidence="1 2" key="1">
    <citation type="journal article" date="2015" name="Genome Announc.">
        <title>Expanding the biotechnology potential of lactobacilli through comparative genomics of 213 strains and associated genera.</title>
        <authorList>
            <person name="Sun Z."/>
            <person name="Harris H.M."/>
            <person name="McCann A."/>
            <person name="Guo C."/>
            <person name="Argimon S."/>
            <person name="Zhang W."/>
            <person name="Yang X."/>
            <person name="Jeffery I.B."/>
            <person name="Cooney J.C."/>
            <person name="Kagawa T.F."/>
            <person name="Liu W."/>
            <person name="Song Y."/>
            <person name="Salvetti E."/>
            <person name="Wrobel A."/>
            <person name="Rasinkangas P."/>
            <person name="Parkhill J."/>
            <person name="Rea M.C."/>
            <person name="O'Sullivan O."/>
            <person name="Ritari J."/>
            <person name="Douillard F.P."/>
            <person name="Paul Ross R."/>
            <person name="Yang R."/>
            <person name="Briner A.E."/>
            <person name="Felis G.E."/>
            <person name="de Vos W.M."/>
            <person name="Barrangou R."/>
            <person name="Klaenhammer T.R."/>
            <person name="Caufield P.W."/>
            <person name="Cui Y."/>
            <person name="Zhang H."/>
            <person name="O'Toole P.W."/>
        </authorList>
    </citation>
    <scope>NUCLEOTIDE SEQUENCE [LARGE SCALE GENOMIC DNA]</scope>
    <source>
        <strain evidence="1 2">DSM 13343</strain>
    </source>
</reference>
<sequence length="109" mass="12515">MKDPDYELLRDIRLVNMKQYYKDYFGLLALPEHEETLGSLLEPVIEGAAEALEHDFDTYNVGVGFNIDMYGVQTPPHCFNFEIYADNTHNLTVIYAGCQTEFPDEADDE</sequence>
<accession>A0A0R1QRF7</accession>
<organism evidence="1 2">
    <name type="scientific">Lacticaseibacillus manihotivorans DSM 13343 = JCM 12514</name>
    <dbReference type="NCBI Taxonomy" id="1423769"/>
    <lineage>
        <taxon>Bacteria</taxon>
        <taxon>Bacillati</taxon>
        <taxon>Bacillota</taxon>
        <taxon>Bacilli</taxon>
        <taxon>Lactobacillales</taxon>
        <taxon>Lactobacillaceae</taxon>
        <taxon>Lacticaseibacillus</taxon>
    </lineage>
</organism>
<name>A0A0R1QRF7_9LACO</name>
<evidence type="ECO:0000313" key="2">
    <source>
        <dbReference type="Proteomes" id="UP000051790"/>
    </source>
</evidence>
<comment type="caution">
    <text evidence="1">The sequence shown here is derived from an EMBL/GenBank/DDBJ whole genome shotgun (WGS) entry which is preliminary data.</text>
</comment>